<gene>
    <name evidence="3" type="ORF">GUITHDRAFT_89420</name>
</gene>
<dbReference type="HOGENOM" id="CLU_1291960_0_0_1"/>
<evidence type="ECO:0000313" key="3">
    <source>
        <dbReference type="EMBL" id="EKX38215.1"/>
    </source>
</evidence>
<keyword evidence="1" id="KW-0677">Repeat</keyword>
<dbReference type="PANTHER" id="PTHR23084:SF263">
    <property type="entry name" value="MORN REPEAT-CONTAINING PROTEIN 1"/>
    <property type="match status" value="1"/>
</dbReference>
<organism evidence="3">
    <name type="scientific">Guillardia theta (strain CCMP2712)</name>
    <name type="common">Cryptophyte</name>
    <dbReference type="NCBI Taxonomy" id="905079"/>
    <lineage>
        <taxon>Eukaryota</taxon>
        <taxon>Cryptophyceae</taxon>
        <taxon>Pyrenomonadales</taxon>
        <taxon>Geminigeraceae</taxon>
        <taxon>Guillardia</taxon>
    </lineage>
</organism>
<dbReference type="GeneID" id="17294979"/>
<dbReference type="EnsemblProtists" id="EKX38215">
    <property type="protein sequence ID" value="EKX38215"/>
    <property type="gene ID" value="GUITHDRAFT_89420"/>
</dbReference>
<dbReference type="EMBL" id="JH993050">
    <property type="protein sequence ID" value="EKX38215.1"/>
    <property type="molecule type" value="Genomic_DNA"/>
</dbReference>
<reference evidence="5" key="2">
    <citation type="submission" date="2012-11" db="EMBL/GenBank/DDBJ databases">
        <authorList>
            <person name="Kuo A."/>
            <person name="Curtis B.A."/>
            <person name="Tanifuji G."/>
            <person name="Burki F."/>
            <person name="Gruber A."/>
            <person name="Irimia M."/>
            <person name="Maruyama S."/>
            <person name="Arias M.C."/>
            <person name="Ball S.G."/>
            <person name="Gile G.H."/>
            <person name="Hirakawa Y."/>
            <person name="Hopkins J.F."/>
            <person name="Rensing S.A."/>
            <person name="Schmutz J."/>
            <person name="Symeonidi A."/>
            <person name="Elias M."/>
            <person name="Eveleigh R.J."/>
            <person name="Herman E.K."/>
            <person name="Klute M.J."/>
            <person name="Nakayama T."/>
            <person name="Obornik M."/>
            <person name="Reyes-Prieto A."/>
            <person name="Armbrust E.V."/>
            <person name="Aves S.J."/>
            <person name="Beiko R.G."/>
            <person name="Coutinho P."/>
            <person name="Dacks J.B."/>
            <person name="Durnford D.G."/>
            <person name="Fast N.M."/>
            <person name="Green B.R."/>
            <person name="Grisdale C."/>
            <person name="Hempe F."/>
            <person name="Henrissat B."/>
            <person name="Hoppner M.P."/>
            <person name="Ishida K.-I."/>
            <person name="Kim E."/>
            <person name="Koreny L."/>
            <person name="Kroth P.G."/>
            <person name="Liu Y."/>
            <person name="Malik S.-B."/>
            <person name="Maier U.G."/>
            <person name="McRose D."/>
            <person name="Mock T."/>
            <person name="Neilson J.A."/>
            <person name="Onodera N.T."/>
            <person name="Poole A.M."/>
            <person name="Pritham E.J."/>
            <person name="Richards T.A."/>
            <person name="Rocap G."/>
            <person name="Roy S.W."/>
            <person name="Sarai C."/>
            <person name="Schaack S."/>
            <person name="Shirato S."/>
            <person name="Slamovits C.H."/>
            <person name="Spencer D.F."/>
            <person name="Suzuki S."/>
            <person name="Worden A.Z."/>
            <person name="Zauner S."/>
            <person name="Barry K."/>
            <person name="Bell C."/>
            <person name="Bharti A.K."/>
            <person name="Crow J.A."/>
            <person name="Grimwood J."/>
            <person name="Kramer R."/>
            <person name="Lindquist E."/>
            <person name="Lucas S."/>
            <person name="Salamov A."/>
            <person name="McFadden G.I."/>
            <person name="Lane C.E."/>
            <person name="Keeling P.J."/>
            <person name="Gray M.W."/>
            <person name="Grigoriev I.V."/>
            <person name="Archibald J.M."/>
        </authorList>
    </citation>
    <scope>NUCLEOTIDE SEQUENCE</scope>
    <source>
        <strain evidence="5">CCMP2712</strain>
    </source>
</reference>
<dbReference type="SMART" id="SM00698">
    <property type="entry name" value="MORN"/>
    <property type="match status" value="2"/>
</dbReference>
<dbReference type="InterPro" id="IPR003409">
    <property type="entry name" value="MORN"/>
</dbReference>
<feature type="region of interest" description="Disordered" evidence="2">
    <location>
        <begin position="52"/>
        <end position="76"/>
    </location>
</feature>
<evidence type="ECO:0000313" key="5">
    <source>
        <dbReference type="Proteomes" id="UP000011087"/>
    </source>
</evidence>
<dbReference type="PANTHER" id="PTHR23084">
    <property type="entry name" value="PHOSPHATIDYLINOSITOL-4-PHOSPHATE 5-KINASE RELATED"/>
    <property type="match status" value="1"/>
</dbReference>
<dbReference type="PaxDb" id="55529-EKX38215"/>
<evidence type="ECO:0000256" key="2">
    <source>
        <dbReference type="SAM" id="MobiDB-lite"/>
    </source>
</evidence>
<name>L1IQW7_GUITC</name>
<dbReference type="RefSeq" id="XP_005825195.1">
    <property type="nucleotide sequence ID" value="XM_005825138.1"/>
</dbReference>
<dbReference type="Gene3D" id="2.20.110.10">
    <property type="entry name" value="Histone H3 K4-specific methyltransferase SET7/9 N-terminal domain"/>
    <property type="match status" value="1"/>
</dbReference>
<reference evidence="3 5" key="1">
    <citation type="journal article" date="2012" name="Nature">
        <title>Algal genomes reveal evolutionary mosaicism and the fate of nucleomorphs.</title>
        <authorList>
            <consortium name="DOE Joint Genome Institute"/>
            <person name="Curtis B.A."/>
            <person name="Tanifuji G."/>
            <person name="Burki F."/>
            <person name="Gruber A."/>
            <person name="Irimia M."/>
            <person name="Maruyama S."/>
            <person name="Arias M.C."/>
            <person name="Ball S.G."/>
            <person name="Gile G.H."/>
            <person name="Hirakawa Y."/>
            <person name="Hopkins J.F."/>
            <person name="Kuo A."/>
            <person name="Rensing S.A."/>
            <person name="Schmutz J."/>
            <person name="Symeonidi A."/>
            <person name="Elias M."/>
            <person name="Eveleigh R.J."/>
            <person name="Herman E.K."/>
            <person name="Klute M.J."/>
            <person name="Nakayama T."/>
            <person name="Obornik M."/>
            <person name="Reyes-Prieto A."/>
            <person name="Armbrust E.V."/>
            <person name="Aves S.J."/>
            <person name="Beiko R.G."/>
            <person name="Coutinho P."/>
            <person name="Dacks J.B."/>
            <person name="Durnford D.G."/>
            <person name="Fast N.M."/>
            <person name="Green B.R."/>
            <person name="Grisdale C.J."/>
            <person name="Hempel F."/>
            <person name="Henrissat B."/>
            <person name="Hoppner M.P."/>
            <person name="Ishida K."/>
            <person name="Kim E."/>
            <person name="Koreny L."/>
            <person name="Kroth P.G."/>
            <person name="Liu Y."/>
            <person name="Malik S.B."/>
            <person name="Maier U.G."/>
            <person name="McRose D."/>
            <person name="Mock T."/>
            <person name="Neilson J.A."/>
            <person name="Onodera N.T."/>
            <person name="Poole A.M."/>
            <person name="Pritham E.J."/>
            <person name="Richards T.A."/>
            <person name="Rocap G."/>
            <person name="Roy S.W."/>
            <person name="Sarai C."/>
            <person name="Schaack S."/>
            <person name="Shirato S."/>
            <person name="Slamovits C.H."/>
            <person name="Spencer D.F."/>
            <person name="Suzuki S."/>
            <person name="Worden A.Z."/>
            <person name="Zauner S."/>
            <person name="Barry K."/>
            <person name="Bell C."/>
            <person name="Bharti A.K."/>
            <person name="Crow J.A."/>
            <person name="Grimwood J."/>
            <person name="Kramer R."/>
            <person name="Lindquist E."/>
            <person name="Lucas S."/>
            <person name="Salamov A."/>
            <person name="McFadden G.I."/>
            <person name="Lane C.E."/>
            <person name="Keeling P.J."/>
            <person name="Gray M.W."/>
            <person name="Grigoriev I.V."/>
            <person name="Archibald J.M."/>
        </authorList>
    </citation>
    <scope>NUCLEOTIDE SEQUENCE</scope>
    <source>
        <strain evidence="3 5">CCMP2712</strain>
    </source>
</reference>
<proteinExistence type="predicted"/>
<dbReference type="Proteomes" id="UP000011087">
    <property type="component" value="Unassembled WGS sequence"/>
</dbReference>
<evidence type="ECO:0000256" key="1">
    <source>
        <dbReference type="ARBA" id="ARBA00022737"/>
    </source>
</evidence>
<sequence length="214" mass="24302">MMKILNQRRTSSKKGFDDIASMFESFTTQCKFAVEMISNDFMKNEVSENVQNEKINSNTHSKSKIRSPSLRSMSSTNNGSIVIRKVLHADGDRYFGTCLDLQMHGLGSVWYANGDRYIGQLKKNLRHGYGKMVWSDGHIYEGLWKEDLICPGGRPSNDPFGVVNPYKPVTPNKASRRLPFSANMSRVNMQRRLSQVPIVDKETNAISNQQNEKC</sequence>
<evidence type="ECO:0000313" key="4">
    <source>
        <dbReference type="EnsemblProtists" id="EKX38215"/>
    </source>
</evidence>
<dbReference type="AlphaFoldDB" id="L1IQW7"/>
<evidence type="ECO:0008006" key="6">
    <source>
        <dbReference type="Google" id="ProtNLM"/>
    </source>
</evidence>
<dbReference type="OrthoDB" id="8954335at2759"/>
<dbReference type="SUPFAM" id="SSF82185">
    <property type="entry name" value="Histone H3 K4-specific methyltransferase SET7/9 N-terminal domain"/>
    <property type="match status" value="1"/>
</dbReference>
<protein>
    <recommendedName>
        <fullName evidence="6">MORN repeat-containing protein</fullName>
    </recommendedName>
</protein>
<dbReference type="KEGG" id="gtt:GUITHDRAFT_89420"/>
<feature type="non-terminal residue" evidence="3">
    <location>
        <position position="1"/>
    </location>
</feature>
<accession>L1IQW7</accession>
<dbReference type="Pfam" id="PF02493">
    <property type="entry name" value="MORN"/>
    <property type="match status" value="2"/>
</dbReference>
<reference evidence="4" key="3">
    <citation type="submission" date="2015-06" db="UniProtKB">
        <authorList>
            <consortium name="EnsemblProtists"/>
        </authorList>
    </citation>
    <scope>IDENTIFICATION</scope>
</reference>
<keyword evidence="5" id="KW-1185">Reference proteome</keyword>